<proteinExistence type="predicted"/>
<accession>A0A426WWP1</accession>
<reference evidence="1 2" key="1">
    <citation type="journal article" date="2014" name="Agronomy (Basel)">
        <title>A Draft Genome Sequence for Ensete ventricosum, the Drought-Tolerant Tree Against Hunger.</title>
        <authorList>
            <person name="Harrison J."/>
            <person name="Moore K.A."/>
            <person name="Paszkiewicz K."/>
            <person name="Jones T."/>
            <person name="Grant M."/>
            <person name="Ambacheew D."/>
            <person name="Muzemil S."/>
            <person name="Studholme D.J."/>
        </authorList>
    </citation>
    <scope>NUCLEOTIDE SEQUENCE [LARGE SCALE GENOMIC DNA]</scope>
</reference>
<protein>
    <submittedName>
        <fullName evidence="1">Uncharacterized protein</fullName>
    </submittedName>
</protein>
<evidence type="ECO:0000313" key="2">
    <source>
        <dbReference type="Proteomes" id="UP000287651"/>
    </source>
</evidence>
<comment type="caution">
    <text evidence="1">The sequence shown here is derived from an EMBL/GenBank/DDBJ whole genome shotgun (WGS) entry which is preliminary data.</text>
</comment>
<sequence length="88" mass="9462">RRLYGQARCCLFPQSSLLAVGGHYLVGATASARNRRCAPGSHRYYGERHFCTRQSLPLLAGDRCLCAAAAHAWTPPKCGLCPQATTAA</sequence>
<organism evidence="1 2">
    <name type="scientific">Ensete ventricosum</name>
    <name type="common">Abyssinian banana</name>
    <name type="synonym">Musa ensete</name>
    <dbReference type="NCBI Taxonomy" id="4639"/>
    <lineage>
        <taxon>Eukaryota</taxon>
        <taxon>Viridiplantae</taxon>
        <taxon>Streptophyta</taxon>
        <taxon>Embryophyta</taxon>
        <taxon>Tracheophyta</taxon>
        <taxon>Spermatophyta</taxon>
        <taxon>Magnoliopsida</taxon>
        <taxon>Liliopsida</taxon>
        <taxon>Zingiberales</taxon>
        <taxon>Musaceae</taxon>
        <taxon>Ensete</taxon>
    </lineage>
</organism>
<dbReference type="Proteomes" id="UP000287651">
    <property type="component" value="Unassembled WGS sequence"/>
</dbReference>
<name>A0A426WWP1_ENSVE</name>
<feature type="non-terminal residue" evidence="1">
    <location>
        <position position="1"/>
    </location>
</feature>
<dbReference type="EMBL" id="AMZH03037307">
    <property type="protein sequence ID" value="RRT31648.1"/>
    <property type="molecule type" value="Genomic_DNA"/>
</dbReference>
<gene>
    <name evidence="1" type="ORF">B296_00054449</name>
</gene>
<evidence type="ECO:0000313" key="1">
    <source>
        <dbReference type="EMBL" id="RRT31648.1"/>
    </source>
</evidence>
<dbReference type="AlphaFoldDB" id="A0A426WWP1"/>